<comment type="caution">
    <text evidence="15">The sequence shown here is derived from an EMBL/GenBank/DDBJ whole genome shotgun (WGS) entry which is preliminary data.</text>
</comment>
<keyword evidence="4 12" id="KW-0808">Transferase</keyword>
<evidence type="ECO:0000259" key="14">
    <source>
        <dbReference type="PROSITE" id="PS50035"/>
    </source>
</evidence>
<evidence type="ECO:0000256" key="1">
    <source>
        <dbReference type="ARBA" id="ARBA00004651"/>
    </source>
</evidence>
<comment type="function">
    <text evidence="12">Catalyzes the reversible phosphatidyl group transfer from one phosphatidylglycerol molecule to another to form cardiolipin (CL) (diphosphatidylglycerol) and glycerol.</text>
</comment>
<feature type="active site" evidence="12">
    <location>
        <position position="413"/>
    </location>
</feature>
<keyword evidence="11 12" id="KW-1208">Phospholipid metabolism</keyword>
<keyword evidence="8 12" id="KW-0443">Lipid metabolism</keyword>
<feature type="domain" description="PLD phosphodiesterase" evidence="14">
    <location>
        <begin position="401"/>
        <end position="428"/>
    </location>
</feature>
<dbReference type="Proteomes" id="UP001560573">
    <property type="component" value="Unassembled WGS sequence"/>
</dbReference>
<organism evidence="15 16">
    <name type="scientific">Danxiaibacter flavus</name>
    <dbReference type="NCBI Taxonomy" id="3049108"/>
    <lineage>
        <taxon>Bacteria</taxon>
        <taxon>Pseudomonadati</taxon>
        <taxon>Bacteroidota</taxon>
        <taxon>Chitinophagia</taxon>
        <taxon>Chitinophagales</taxon>
        <taxon>Chitinophagaceae</taxon>
        <taxon>Danxiaibacter</taxon>
    </lineage>
</organism>
<dbReference type="EC" id="2.7.8.-" evidence="12 13"/>
<dbReference type="Pfam" id="PF13091">
    <property type="entry name" value="PLDc_2"/>
    <property type="match status" value="2"/>
</dbReference>
<feature type="active site" evidence="12">
    <location>
        <position position="228"/>
    </location>
</feature>
<evidence type="ECO:0000256" key="11">
    <source>
        <dbReference type="ARBA" id="ARBA00023264"/>
    </source>
</evidence>
<keyword evidence="5 12" id="KW-0812">Transmembrane</keyword>
<sequence length="488" mass="55976">MFFKNIDWLLIAELTYLGILIIVCLRIIYDTRTSTKTLAYLLFAVFVPVIGMISYFFLGINYRKRNLYSKKLLADDTLQQKMEAEIQKSTEEILAANPPEIKKNRELACLLLKDNMSPLTDSNRVKLLFNGEEKFPEVLEALKQAKNHIHIEYYIFEDDEIGNQIKEILIQKAAEGVEVRLIYDDFGSSSIRRKFVPGLIENGVEAYPFYRVLFLLFANRLNYRNHRKIIIVDGHTAFVGGINISDRYINNGNKKNRIYWRDTHLRIDGAGCQYLQYLFLCDWNFCSDQQLQPTKMFFPKPKTYETDTLVQIAAGGPDSKTPGILFSLLQAINLAKKEILITTPYFIPGDSLLDALIVAALSGVSVKLLVPGISDSRFVNAAAHSYYDDLLDAGVEIYFYKKGFIHAKTLVYDGAVAAVGTANMDYRSFELNFEVNAFIYDPHIAKQLTKAFYDDLEHAERIDIVRWEKRAFLKVMFEKTARMLSPLL</sequence>
<feature type="transmembrane region" description="Helical" evidence="12">
    <location>
        <begin position="38"/>
        <end position="58"/>
    </location>
</feature>
<keyword evidence="2 12" id="KW-1003">Cell membrane</keyword>
<dbReference type="Gene3D" id="3.30.870.10">
    <property type="entry name" value="Endonuclease Chain A"/>
    <property type="match status" value="2"/>
</dbReference>
<evidence type="ECO:0000256" key="4">
    <source>
        <dbReference type="ARBA" id="ARBA00022679"/>
    </source>
</evidence>
<evidence type="ECO:0000256" key="13">
    <source>
        <dbReference type="NCBIfam" id="TIGR04265"/>
    </source>
</evidence>
<proteinExistence type="inferred from homology"/>
<dbReference type="CDD" id="cd09112">
    <property type="entry name" value="PLDc_CLS_2"/>
    <property type="match status" value="1"/>
</dbReference>
<evidence type="ECO:0000256" key="2">
    <source>
        <dbReference type="ARBA" id="ARBA00022475"/>
    </source>
</evidence>
<dbReference type="HAMAP" id="MF_01916">
    <property type="entry name" value="Cardiolipin_synth_Cls"/>
    <property type="match status" value="1"/>
</dbReference>
<keyword evidence="7 12" id="KW-1133">Transmembrane helix</keyword>
<accession>A0ABV3ZKH9</accession>
<name>A0ABV3ZKH9_9BACT</name>
<dbReference type="SUPFAM" id="SSF56024">
    <property type="entry name" value="Phospholipase D/nuclease"/>
    <property type="match status" value="2"/>
</dbReference>
<evidence type="ECO:0000313" key="15">
    <source>
        <dbReference type="EMBL" id="MEX6688939.1"/>
    </source>
</evidence>
<dbReference type="CDD" id="cd09110">
    <property type="entry name" value="PLDc_CLS_1"/>
    <property type="match status" value="1"/>
</dbReference>
<keyword evidence="9 12" id="KW-0472">Membrane</keyword>
<evidence type="ECO:0000313" key="16">
    <source>
        <dbReference type="Proteomes" id="UP001560573"/>
    </source>
</evidence>
<dbReference type="EMBL" id="JAULBC010000005">
    <property type="protein sequence ID" value="MEX6688939.1"/>
    <property type="molecule type" value="Genomic_DNA"/>
</dbReference>
<dbReference type="InterPro" id="IPR001736">
    <property type="entry name" value="PLipase_D/transphosphatidylase"/>
</dbReference>
<dbReference type="RefSeq" id="WP_369330348.1">
    <property type="nucleotide sequence ID" value="NZ_JAULBC010000005.1"/>
</dbReference>
<evidence type="ECO:0000256" key="10">
    <source>
        <dbReference type="ARBA" id="ARBA00023209"/>
    </source>
</evidence>
<feature type="active site" evidence="12">
    <location>
        <position position="233"/>
    </location>
</feature>
<evidence type="ECO:0000256" key="3">
    <source>
        <dbReference type="ARBA" id="ARBA00022516"/>
    </source>
</evidence>
<keyword evidence="6" id="KW-0677">Repeat</keyword>
<feature type="transmembrane region" description="Helical" evidence="12">
    <location>
        <begin position="6"/>
        <end position="29"/>
    </location>
</feature>
<dbReference type="InterPro" id="IPR022924">
    <property type="entry name" value="Cardiolipin_synthase"/>
</dbReference>
<dbReference type="InterPro" id="IPR027379">
    <property type="entry name" value="CLS_N"/>
</dbReference>
<evidence type="ECO:0000256" key="12">
    <source>
        <dbReference type="HAMAP-Rule" id="MF_01916"/>
    </source>
</evidence>
<dbReference type="Pfam" id="PF13396">
    <property type="entry name" value="PLDc_N"/>
    <property type="match status" value="1"/>
</dbReference>
<gene>
    <name evidence="15" type="primary">cls</name>
    <name evidence="15" type="ORF">QTN47_15630</name>
</gene>
<protein>
    <recommendedName>
        <fullName evidence="12 13">Cardiolipin synthase</fullName>
        <shortName evidence="12">CL synthase</shortName>
        <ecNumber evidence="12 13">2.7.8.-</ecNumber>
    </recommendedName>
</protein>
<feature type="active site" evidence="12">
    <location>
        <position position="226"/>
    </location>
</feature>
<comment type="catalytic activity">
    <reaction evidence="12">
        <text>2 a 1,2-diacyl-sn-glycero-3-phospho-(1'-sn-glycerol) = a cardiolipin + glycerol</text>
        <dbReference type="Rhea" id="RHEA:31451"/>
        <dbReference type="ChEBI" id="CHEBI:17754"/>
        <dbReference type="ChEBI" id="CHEBI:62237"/>
        <dbReference type="ChEBI" id="CHEBI:64716"/>
    </reaction>
</comment>
<feature type="domain" description="PLD phosphodiesterase" evidence="14">
    <location>
        <begin position="221"/>
        <end position="248"/>
    </location>
</feature>
<dbReference type="InterPro" id="IPR030874">
    <property type="entry name" value="Cardiolipin_synth_Firmi"/>
</dbReference>
<keyword evidence="10 12" id="KW-0594">Phospholipid biosynthesis</keyword>
<dbReference type="NCBIfam" id="TIGR04265">
    <property type="entry name" value="bac_cardiolipin"/>
    <property type="match status" value="1"/>
</dbReference>
<dbReference type="PROSITE" id="PS50035">
    <property type="entry name" value="PLD"/>
    <property type="match status" value="2"/>
</dbReference>
<reference evidence="15 16" key="1">
    <citation type="submission" date="2023-07" db="EMBL/GenBank/DDBJ databases">
        <authorList>
            <person name="Lian W.-H."/>
        </authorList>
    </citation>
    <scope>NUCLEOTIDE SEQUENCE [LARGE SCALE GENOMIC DNA]</scope>
    <source>
        <strain evidence="15 16">SYSU DXS3180</strain>
    </source>
</reference>
<evidence type="ECO:0000256" key="5">
    <source>
        <dbReference type="ARBA" id="ARBA00022692"/>
    </source>
</evidence>
<feature type="active site" evidence="12">
    <location>
        <position position="406"/>
    </location>
</feature>
<evidence type="ECO:0000256" key="6">
    <source>
        <dbReference type="ARBA" id="ARBA00022737"/>
    </source>
</evidence>
<comment type="subcellular location">
    <subcellularLocation>
        <location evidence="1 12">Cell membrane</location>
        <topology evidence="1 12">Multi-pass membrane protein</topology>
    </subcellularLocation>
</comment>
<dbReference type="InterPro" id="IPR025202">
    <property type="entry name" value="PLD-like_dom"/>
</dbReference>
<keyword evidence="16" id="KW-1185">Reference proteome</keyword>
<dbReference type="SMART" id="SM00155">
    <property type="entry name" value="PLDc"/>
    <property type="match status" value="2"/>
</dbReference>
<dbReference type="PANTHER" id="PTHR21248">
    <property type="entry name" value="CARDIOLIPIN SYNTHASE"/>
    <property type="match status" value="1"/>
</dbReference>
<feature type="active site" evidence="12">
    <location>
        <position position="408"/>
    </location>
</feature>
<evidence type="ECO:0000256" key="7">
    <source>
        <dbReference type="ARBA" id="ARBA00022989"/>
    </source>
</evidence>
<keyword evidence="3 12" id="KW-0444">Lipid biosynthesis</keyword>
<dbReference type="PANTHER" id="PTHR21248:SF22">
    <property type="entry name" value="PHOSPHOLIPASE D"/>
    <property type="match status" value="1"/>
</dbReference>
<evidence type="ECO:0000256" key="9">
    <source>
        <dbReference type="ARBA" id="ARBA00023136"/>
    </source>
</evidence>
<comment type="similarity">
    <text evidence="12">Belongs to the phospholipase D family. Cardiolipin synthase subfamily.</text>
</comment>
<evidence type="ECO:0000256" key="8">
    <source>
        <dbReference type="ARBA" id="ARBA00023098"/>
    </source>
</evidence>